<evidence type="ECO:0000259" key="6">
    <source>
        <dbReference type="SMART" id="SM00983"/>
    </source>
</evidence>
<dbReference type="InterPro" id="IPR053149">
    <property type="entry name" value="TPK"/>
</dbReference>
<dbReference type="Pfam" id="PF04265">
    <property type="entry name" value="TPK_B1_binding"/>
    <property type="match status" value="1"/>
</dbReference>
<sequence>MDQINLLLGGPTKNLPPLDDIAGPWIGVDHGNITLLQQHITPMISVGDFDSLTTVERAMMEAQVTDIRYANPIKDWTDSQLALQVALDDCQAQHLTLYGATGARLDHELVNLFLPLDLHNSADMAKLQLVDRQNVIDFYPPGHYQIKRLPQMKYLAFFNLTPVQQLTIQKAKYQLAATDFARPTSLASNEFVGPTVNFSFTQGVVAVIQSCD</sequence>
<evidence type="ECO:0000256" key="5">
    <source>
        <dbReference type="NCBIfam" id="TIGR01378"/>
    </source>
</evidence>
<dbReference type="Gene3D" id="3.40.50.10240">
    <property type="entry name" value="Thiamin pyrophosphokinase, catalytic domain"/>
    <property type="match status" value="1"/>
</dbReference>
<dbReference type="NCBIfam" id="TIGR01378">
    <property type="entry name" value="thi_PPkinase"/>
    <property type="match status" value="1"/>
</dbReference>
<evidence type="ECO:0000313" key="8">
    <source>
        <dbReference type="Proteomes" id="UP000033558"/>
    </source>
</evidence>
<dbReference type="PANTHER" id="PTHR41299:SF1">
    <property type="entry name" value="THIAMINE PYROPHOSPHOKINASE"/>
    <property type="match status" value="1"/>
</dbReference>
<dbReference type="GO" id="GO:0030975">
    <property type="term" value="F:thiamine binding"/>
    <property type="evidence" value="ECO:0007669"/>
    <property type="project" value="InterPro"/>
</dbReference>
<dbReference type="EC" id="2.7.6.2" evidence="5"/>
<keyword evidence="2" id="KW-0547">Nucleotide-binding</keyword>
<dbReference type="GO" id="GO:0004788">
    <property type="term" value="F:thiamine diphosphokinase activity"/>
    <property type="evidence" value="ECO:0007669"/>
    <property type="project" value="UniProtKB-UniRule"/>
</dbReference>
<dbReference type="InterPro" id="IPR007371">
    <property type="entry name" value="TPK_catalytic"/>
</dbReference>
<feature type="domain" description="Thiamin pyrophosphokinase thiamin-binding" evidence="6">
    <location>
        <begin position="142"/>
        <end position="206"/>
    </location>
</feature>
<gene>
    <name evidence="7" type="ORF">JG30_06780</name>
</gene>
<dbReference type="EMBL" id="JXJQ01000006">
    <property type="protein sequence ID" value="KJY62463.1"/>
    <property type="molecule type" value="Genomic_DNA"/>
</dbReference>
<keyword evidence="4" id="KW-0067">ATP-binding</keyword>
<dbReference type="STRING" id="1218492.JG30_06780"/>
<dbReference type="AlphaFoldDB" id="A0A0F4LVT7"/>
<dbReference type="SUPFAM" id="SSF63999">
    <property type="entry name" value="Thiamin pyrophosphokinase, catalytic domain"/>
    <property type="match status" value="1"/>
</dbReference>
<dbReference type="Proteomes" id="UP000033558">
    <property type="component" value="Unassembled WGS sequence"/>
</dbReference>
<keyword evidence="1" id="KW-0808">Transferase</keyword>
<dbReference type="InterPro" id="IPR036759">
    <property type="entry name" value="TPK_catalytic_sf"/>
</dbReference>
<dbReference type="SMART" id="SM00983">
    <property type="entry name" value="TPK_B1_binding"/>
    <property type="match status" value="1"/>
</dbReference>
<proteinExistence type="predicted"/>
<dbReference type="HOGENOM" id="CLU_044237_1_0_9"/>
<dbReference type="PATRIC" id="fig|1218492.5.peg.814"/>
<dbReference type="Pfam" id="PF04263">
    <property type="entry name" value="TPK_catalytic"/>
    <property type="match status" value="1"/>
</dbReference>
<keyword evidence="8" id="KW-1185">Reference proteome</keyword>
<organism evidence="7 8">
    <name type="scientific">Bombilactobacillus mellifer</name>
    <dbReference type="NCBI Taxonomy" id="1218492"/>
    <lineage>
        <taxon>Bacteria</taxon>
        <taxon>Bacillati</taxon>
        <taxon>Bacillota</taxon>
        <taxon>Bacilli</taxon>
        <taxon>Lactobacillales</taxon>
        <taxon>Lactobacillaceae</taxon>
        <taxon>Bombilactobacillus</taxon>
    </lineage>
</organism>
<evidence type="ECO:0000313" key="7">
    <source>
        <dbReference type="EMBL" id="KJY62463.1"/>
    </source>
</evidence>
<accession>A0A0F4LVT7</accession>
<dbReference type="PANTHER" id="PTHR41299">
    <property type="entry name" value="THIAMINE PYROPHOSPHOKINASE"/>
    <property type="match status" value="1"/>
</dbReference>
<dbReference type="GO" id="GO:0009229">
    <property type="term" value="P:thiamine diphosphate biosynthetic process"/>
    <property type="evidence" value="ECO:0007669"/>
    <property type="project" value="InterPro"/>
</dbReference>
<dbReference type="RefSeq" id="WP_046316188.1">
    <property type="nucleotide sequence ID" value="NZ_JBHSZT010000001.1"/>
</dbReference>
<evidence type="ECO:0000256" key="2">
    <source>
        <dbReference type="ARBA" id="ARBA00022741"/>
    </source>
</evidence>
<dbReference type="InterPro" id="IPR006282">
    <property type="entry name" value="Thi_PPkinase"/>
</dbReference>
<protein>
    <recommendedName>
        <fullName evidence="5">Thiamine diphosphokinase</fullName>
        <ecNumber evidence="5">2.7.6.2</ecNumber>
    </recommendedName>
</protein>
<evidence type="ECO:0000256" key="3">
    <source>
        <dbReference type="ARBA" id="ARBA00022777"/>
    </source>
</evidence>
<name>A0A0F4LVT7_9LACO</name>
<dbReference type="OrthoDB" id="9804377at2"/>
<dbReference type="GO" id="GO:0005524">
    <property type="term" value="F:ATP binding"/>
    <property type="evidence" value="ECO:0007669"/>
    <property type="project" value="UniProtKB-KW"/>
</dbReference>
<dbReference type="GO" id="GO:0006772">
    <property type="term" value="P:thiamine metabolic process"/>
    <property type="evidence" value="ECO:0007669"/>
    <property type="project" value="UniProtKB-UniRule"/>
</dbReference>
<reference evidence="7 8" key="1">
    <citation type="submission" date="2015-01" db="EMBL/GenBank/DDBJ databases">
        <title>Comparative genomics of the lactic acid bacteria isolated from the honey bee gut.</title>
        <authorList>
            <person name="Ellegaard K.M."/>
            <person name="Tamarit D."/>
            <person name="Javelind E."/>
            <person name="Olofsson T."/>
            <person name="Andersson S.G."/>
            <person name="Vasquez A."/>
        </authorList>
    </citation>
    <scope>NUCLEOTIDE SEQUENCE [LARGE SCALE GENOMIC DNA]</scope>
    <source>
        <strain evidence="7 8">Bin4</strain>
    </source>
</reference>
<dbReference type="CDD" id="cd07995">
    <property type="entry name" value="TPK"/>
    <property type="match status" value="1"/>
</dbReference>
<evidence type="ECO:0000256" key="4">
    <source>
        <dbReference type="ARBA" id="ARBA00022840"/>
    </source>
</evidence>
<dbReference type="InterPro" id="IPR007373">
    <property type="entry name" value="Thiamin_PyroPKinase_B1-bd"/>
</dbReference>
<evidence type="ECO:0000256" key="1">
    <source>
        <dbReference type="ARBA" id="ARBA00022679"/>
    </source>
</evidence>
<comment type="caution">
    <text evidence="7">The sequence shown here is derived from an EMBL/GenBank/DDBJ whole genome shotgun (WGS) entry which is preliminary data.</text>
</comment>
<dbReference type="GO" id="GO:0016301">
    <property type="term" value="F:kinase activity"/>
    <property type="evidence" value="ECO:0007669"/>
    <property type="project" value="UniProtKB-KW"/>
</dbReference>
<keyword evidence="3 7" id="KW-0418">Kinase</keyword>